<gene>
    <name evidence="3" type="ORF">BSAL_46300</name>
</gene>
<evidence type="ECO:0000313" key="3">
    <source>
        <dbReference type="EMBL" id="CUG94061.1"/>
    </source>
</evidence>
<sequence length="579" mass="63624">MLLRSARKTARSRISELEPSLSSPGLSATTLADDAPPSPSASSGLLLTPKVVSQPMPVQSGLSPVTPPPLSPQAAPATPPALLQFASQPVSFCQVQYDKDHIATIFTPMRLDLTATSTDTPGKYILYKLQTNMPQRYRVLPEPFGVLLRGEHSIIDIHVNLEEDIMHAASASGTAATELTSASAAAGRSRSPTTRNNNNTSFGGGDSFAERPLQQRSRSASSKSLAGLLRYRTRESVEEISAESQAAIAPLRHAKRASLMARRNSDFVSKEDHMVTRRTLQMSFLDPQQLSDASLKGSRGSFSITEGEGSLPDVTVTKPDGTTRGSSGARAAEAADKRHLDMIRVEARVVRRDLTSEEAEQLSSSRDLHRDMWSTLDPGVVEMVPIRSEPVKRSEFAQILTAAEPVGVQLLREEKETLQGNIRALQRENDFQGKHLAGLANTQAKDRANLTKEYSLVKTSLQAARSQTVRHEISVVENEETSARFHIVAESWNQWAPLVSSFVDGLNELLKREQEQQDIRRQEALELQRRFGNNPFPQDVYPLDWIAHTTVTSLIGWIAIIAAFWSAIIAPLLLGREYI</sequence>
<dbReference type="Proteomes" id="UP000051952">
    <property type="component" value="Unassembled WGS sequence"/>
</dbReference>
<reference evidence="4" key="1">
    <citation type="submission" date="2015-09" db="EMBL/GenBank/DDBJ databases">
        <authorList>
            <consortium name="Pathogen Informatics"/>
        </authorList>
    </citation>
    <scope>NUCLEOTIDE SEQUENCE [LARGE SCALE GENOMIC DNA]</scope>
    <source>
        <strain evidence="4">Lake Konstanz</strain>
    </source>
</reference>
<keyword evidence="2" id="KW-1133">Transmembrane helix</keyword>
<feature type="compositionally biased region" description="Polar residues" evidence="1">
    <location>
        <begin position="214"/>
        <end position="224"/>
    </location>
</feature>
<evidence type="ECO:0000256" key="1">
    <source>
        <dbReference type="SAM" id="MobiDB-lite"/>
    </source>
</evidence>
<keyword evidence="4" id="KW-1185">Reference proteome</keyword>
<feature type="compositionally biased region" description="Basic residues" evidence="1">
    <location>
        <begin position="1"/>
        <end position="11"/>
    </location>
</feature>
<dbReference type="EMBL" id="CYKH01002219">
    <property type="protein sequence ID" value="CUG94061.1"/>
    <property type="molecule type" value="Genomic_DNA"/>
</dbReference>
<evidence type="ECO:0000256" key="2">
    <source>
        <dbReference type="SAM" id="Phobius"/>
    </source>
</evidence>
<feature type="compositionally biased region" description="Low complexity" evidence="1">
    <location>
        <begin position="179"/>
        <end position="201"/>
    </location>
</feature>
<organism evidence="3 4">
    <name type="scientific">Bodo saltans</name>
    <name type="common">Flagellated protozoan</name>
    <dbReference type="NCBI Taxonomy" id="75058"/>
    <lineage>
        <taxon>Eukaryota</taxon>
        <taxon>Discoba</taxon>
        <taxon>Euglenozoa</taxon>
        <taxon>Kinetoplastea</taxon>
        <taxon>Metakinetoplastina</taxon>
        <taxon>Eubodonida</taxon>
        <taxon>Bodonidae</taxon>
        <taxon>Bodo</taxon>
    </lineage>
</organism>
<proteinExistence type="predicted"/>
<feature type="region of interest" description="Disordered" evidence="1">
    <location>
        <begin position="179"/>
        <end position="224"/>
    </location>
</feature>
<name>A0A0S4JY42_BODSA</name>
<feature type="transmembrane region" description="Helical" evidence="2">
    <location>
        <begin position="554"/>
        <end position="574"/>
    </location>
</feature>
<feature type="region of interest" description="Disordered" evidence="1">
    <location>
        <begin position="295"/>
        <end position="327"/>
    </location>
</feature>
<keyword evidence="2" id="KW-0812">Transmembrane</keyword>
<feature type="region of interest" description="Disordered" evidence="1">
    <location>
        <begin position="57"/>
        <end position="76"/>
    </location>
</feature>
<accession>A0A0S4JY42</accession>
<dbReference type="AlphaFoldDB" id="A0A0S4JY42"/>
<keyword evidence="2" id="KW-0472">Membrane</keyword>
<evidence type="ECO:0000313" key="4">
    <source>
        <dbReference type="Proteomes" id="UP000051952"/>
    </source>
</evidence>
<feature type="compositionally biased region" description="Low complexity" evidence="1">
    <location>
        <begin position="17"/>
        <end position="45"/>
    </location>
</feature>
<protein>
    <submittedName>
        <fullName evidence="3">GPI-anchored surface protein, putative</fullName>
    </submittedName>
</protein>
<dbReference type="VEuPathDB" id="TriTrypDB:BSAL_46300"/>
<feature type="region of interest" description="Disordered" evidence="1">
    <location>
        <begin position="1"/>
        <end position="45"/>
    </location>
</feature>